<proteinExistence type="predicted"/>
<organism evidence="3 4">
    <name type="scientific">Aerosticca soli</name>
    <dbReference type="NCBI Taxonomy" id="2010829"/>
    <lineage>
        <taxon>Bacteria</taxon>
        <taxon>Pseudomonadati</taxon>
        <taxon>Pseudomonadota</taxon>
        <taxon>Gammaproteobacteria</taxon>
        <taxon>Lysobacterales</taxon>
        <taxon>Rhodanobacteraceae</taxon>
        <taxon>Aerosticca</taxon>
    </lineage>
</organism>
<sequence length="313" mass="34630">MHAALQRLARLAERRLPALTRLRGPELLPIELDRRRIYIVPTGFGLGFGVLLLVMLLGALNYANNAALLLTCLLGAAAAASMLVAFRNLDGLRLETLSFAQVAAGEPLSFTLGFAASRPRQAIVVSAGTAQLAFSLDRRADITLSWPTERRGWLELPPLRVSTTWPLGLFRAWSWLRPAPAALIWPRAEAAGPPPPGTHDAPRRQSEGEDTLQLRPYRHGDPLRRVAWKASARHDAWLVRDLEPPRTIEDWRLDWYALAGLDPEARIARLARWINEAHAGGWRFGLRLPAETIEPGSGDAHYARCMSALALLP</sequence>
<dbReference type="RefSeq" id="WP_126536932.1">
    <property type="nucleotide sequence ID" value="NZ_AP018560.1"/>
</dbReference>
<gene>
    <name evidence="3" type="ORF">ALSL_0959</name>
</gene>
<accession>A0A2Z6E3R1</accession>
<dbReference type="EMBL" id="AP018560">
    <property type="protein sequence ID" value="BBD79623.1"/>
    <property type="molecule type" value="Genomic_DNA"/>
</dbReference>
<dbReference type="OrthoDB" id="5298497at2"/>
<reference evidence="4" key="2">
    <citation type="submission" date="2018-06" db="EMBL/GenBank/DDBJ databases">
        <title>Genome sequence of Rhodanobacteraceae bacterium strain Dysh456.</title>
        <authorList>
            <person name="Fukui M."/>
        </authorList>
    </citation>
    <scope>NUCLEOTIDE SEQUENCE [LARGE SCALE GENOMIC DNA]</scope>
    <source>
        <strain evidence="4">Dysh456</strain>
    </source>
</reference>
<evidence type="ECO:0000256" key="1">
    <source>
        <dbReference type="SAM" id="MobiDB-lite"/>
    </source>
</evidence>
<protein>
    <submittedName>
        <fullName evidence="3">Uncharacterized protein</fullName>
    </submittedName>
</protein>
<keyword evidence="4" id="KW-1185">Reference proteome</keyword>
<keyword evidence="2" id="KW-1133">Transmembrane helix</keyword>
<evidence type="ECO:0000313" key="3">
    <source>
        <dbReference type="EMBL" id="BBD79623.1"/>
    </source>
</evidence>
<dbReference type="AlphaFoldDB" id="A0A2Z6E3R1"/>
<evidence type="ECO:0000313" key="4">
    <source>
        <dbReference type="Proteomes" id="UP000270530"/>
    </source>
</evidence>
<evidence type="ECO:0000256" key="2">
    <source>
        <dbReference type="SAM" id="Phobius"/>
    </source>
</evidence>
<dbReference type="KEGG" id="rbd:ALSL_0959"/>
<name>A0A2Z6E3R1_9GAMM</name>
<keyword evidence="2" id="KW-0812">Transmembrane</keyword>
<feature type="transmembrane region" description="Helical" evidence="2">
    <location>
        <begin position="37"/>
        <end position="60"/>
    </location>
</feature>
<reference evidence="4" key="1">
    <citation type="submission" date="2018-04" db="EMBL/GenBank/DDBJ databases">
        <authorList>
            <person name="Watanabe M."/>
            <person name="Kojima H."/>
        </authorList>
    </citation>
    <scope>NUCLEOTIDE SEQUENCE [LARGE SCALE GENOMIC DNA]</scope>
    <source>
        <strain evidence="4">Dysh456</strain>
    </source>
</reference>
<dbReference type="Proteomes" id="UP000270530">
    <property type="component" value="Chromosome"/>
</dbReference>
<keyword evidence="2" id="KW-0472">Membrane</keyword>
<feature type="transmembrane region" description="Helical" evidence="2">
    <location>
        <begin position="66"/>
        <end position="86"/>
    </location>
</feature>
<feature type="region of interest" description="Disordered" evidence="1">
    <location>
        <begin position="187"/>
        <end position="214"/>
    </location>
</feature>
<dbReference type="PANTHER" id="PTHR34351">
    <property type="entry name" value="SLR1927 PROTEIN-RELATED"/>
    <property type="match status" value="1"/>
</dbReference>
<dbReference type="PANTHER" id="PTHR34351:SF1">
    <property type="entry name" value="SLR1927 PROTEIN"/>
    <property type="match status" value="1"/>
</dbReference>